<dbReference type="VEuPathDB" id="ToxoDB:ETH_00043450"/>
<gene>
    <name evidence="1" type="ORF">ETH_00043450</name>
</gene>
<dbReference type="VEuPathDB" id="ToxoDB:ETH2_1515400"/>
<dbReference type="OrthoDB" id="347430at2759"/>
<name>U6LAK1_EIMTE</name>
<proteinExistence type="predicted"/>
<keyword evidence="2" id="KW-1185">Reference proteome</keyword>
<dbReference type="GeneID" id="25257729"/>
<feature type="non-terminal residue" evidence="1">
    <location>
        <position position="91"/>
    </location>
</feature>
<dbReference type="Proteomes" id="UP000030747">
    <property type="component" value="Unassembled WGS sequence"/>
</dbReference>
<dbReference type="AlphaFoldDB" id="U6LAK1"/>
<protein>
    <submittedName>
        <fullName evidence="1">Uncharacterized protein</fullName>
    </submittedName>
</protein>
<dbReference type="EMBL" id="HG677665">
    <property type="protein sequence ID" value="CDJ44805.1"/>
    <property type="molecule type" value="Genomic_DNA"/>
</dbReference>
<reference evidence="1" key="1">
    <citation type="submission" date="2013-10" db="EMBL/GenBank/DDBJ databases">
        <title>Genomic analysis of the causative agents of coccidiosis in chickens.</title>
        <authorList>
            <person name="Reid A.J."/>
            <person name="Blake D."/>
            <person name="Billington K."/>
            <person name="Browne H."/>
            <person name="Dunn M."/>
            <person name="Hung S."/>
            <person name="Kawahara F."/>
            <person name="Miranda-Saavedra D."/>
            <person name="Mourier T."/>
            <person name="Nagra H."/>
            <person name="Otto T.D."/>
            <person name="Rawlings N."/>
            <person name="Sanchez A."/>
            <person name="Sanders M."/>
            <person name="Subramaniam C."/>
            <person name="Tay Y."/>
            <person name="Dear P."/>
            <person name="Doerig C."/>
            <person name="Gruber A."/>
            <person name="Parkinson J."/>
            <person name="Shirley M."/>
            <person name="Wan K.L."/>
            <person name="Berriman M."/>
            <person name="Tomley F."/>
            <person name="Pain A."/>
        </authorList>
    </citation>
    <scope>NUCLEOTIDE SEQUENCE [LARGE SCALE GENOMIC DNA]</scope>
    <source>
        <strain evidence="1">Houghton</strain>
    </source>
</reference>
<accession>U6LAK1</accession>
<evidence type="ECO:0000313" key="2">
    <source>
        <dbReference type="Proteomes" id="UP000030747"/>
    </source>
</evidence>
<organism evidence="1 2">
    <name type="scientific">Eimeria tenella</name>
    <name type="common">Coccidian parasite</name>
    <dbReference type="NCBI Taxonomy" id="5802"/>
    <lineage>
        <taxon>Eukaryota</taxon>
        <taxon>Sar</taxon>
        <taxon>Alveolata</taxon>
        <taxon>Apicomplexa</taxon>
        <taxon>Conoidasida</taxon>
        <taxon>Coccidia</taxon>
        <taxon>Eucoccidiorida</taxon>
        <taxon>Eimeriorina</taxon>
        <taxon>Eimeriidae</taxon>
        <taxon>Eimeria</taxon>
    </lineage>
</organism>
<evidence type="ECO:0000313" key="1">
    <source>
        <dbReference type="EMBL" id="CDJ44805.1"/>
    </source>
</evidence>
<sequence>MSVLLLGDENLTFAGCLLQQLRAEGHGPKLTVTVTLAAESVREEVLQRANALTAAGVSVLFGASPLQLKTENFGSRFQEFVAVLPGLPFHG</sequence>
<dbReference type="RefSeq" id="XP_013235553.1">
    <property type="nucleotide sequence ID" value="XM_013380099.1"/>
</dbReference>
<reference evidence="1" key="2">
    <citation type="submission" date="2013-10" db="EMBL/GenBank/DDBJ databases">
        <authorList>
            <person name="Aslett M."/>
        </authorList>
    </citation>
    <scope>NUCLEOTIDE SEQUENCE [LARGE SCALE GENOMIC DNA]</scope>
    <source>
        <strain evidence="1">Houghton</strain>
    </source>
</reference>